<keyword evidence="5 13" id="KW-0349">Heme</keyword>
<name>A0A6P3XDN7_DINQU</name>
<evidence type="ECO:0000256" key="1">
    <source>
        <dbReference type="ARBA" id="ARBA00001971"/>
    </source>
</evidence>
<keyword evidence="6 13" id="KW-0479">Metal-binding</keyword>
<organism evidence="15 16">
    <name type="scientific">Dinoponera quadriceps</name>
    <name type="common">South American ant</name>
    <dbReference type="NCBI Taxonomy" id="609295"/>
    <lineage>
        <taxon>Eukaryota</taxon>
        <taxon>Metazoa</taxon>
        <taxon>Ecdysozoa</taxon>
        <taxon>Arthropoda</taxon>
        <taxon>Hexapoda</taxon>
        <taxon>Insecta</taxon>
        <taxon>Pterygota</taxon>
        <taxon>Neoptera</taxon>
        <taxon>Endopterygota</taxon>
        <taxon>Hymenoptera</taxon>
        <taxon>Apocrita</taxon>
        <taxon>Aculeata</taxon>
        <taxon>Formicoidea</taxon>
        <taxon>Formicidae</taxon>
        <taxon>Ponerinae</taxon>
        <taxon>Ponerini</taxon>
        <taxon>Dinoponera</taxon>
    </lineage>
</organism>
<dbReference type="GO" id="GO:0016705">
    <property type="term" value="F:oxidoreductase activity, acting on paired donors, with incorporation or reduction of molecular oxygen"/>
    <property type="evidence" value="ECO:0007669"/>
    <property type="project" value="InterPro"/>
</dbReference>
<dbReference type="PRINTS" id="PR00385">
    <property type="entry name" value="P450"/>
</dbReference>
<dbReference type="PROSITE" id="PS00086">
    <property type="entry name" value="CYTOCHROME_P450"/>
    <property type="match status" value="1"/>
</dbReference>
<comment type="cofactor">
    <cofactor evidence="1 13">
        <name>heme</name>
        <dbReference type="ChEBI" id="CHEBI:30413"/>
    </cofactor>
</comment>
<keyword evidence="10 13" id="KW-0408">Iron</keyword>
<dbReference type="SUPFAM" id="SSF48264">
    <property type="entry name" value="Cytochrome P450"/>
    <property type="match status" value="1"/>
</dbReference>
<proteinExistence type="inferred from homology"/>
<evidence type="ECO:0000256" key="8">
    <source>
        <dbReference type="ARBA" id="ARBA00022848"/>
    </source>
</evidence>
<keyword evidence="7" id="KW-0256">Endoplasmic reticulum</keyword>
<evidence type="ECO:0000256" key="11">
    <source>
        <dbReference type="ARBA" id="ARBA00023033"/>
    </source>
</evidence>
<dbReference type="GO" id="GO:0004497">
    <property type="term" value="F:monooxygenase activity"/>
    <property type="evidence" value="ECO:0007669"/>
    <property type="project" value="UniProtKB-KW"/>
</dbReference>
<dbReference type="PANTHER" id="PTHR24292">
    <property type="entry name" value="CYTOCHROME P450"/>
    <property type="match status" value="1"/>
</dbReference>
<keyword evidence="9 14" id="KW-0560">Oxidoreductase</keyword>
<dbReference type="AlphaFoldDB" id="A0A6P3XDN7"/>
<dbReference type="OrthoDB" id="2789670at2759"/>
<evidence type="ECO:0000256" key="12">
    <source>
        <dbReference type="ARBA" id="ARBA00023136"/>
    </source>
</evidence>
<reference evidence="16" key="1">
    <citation type="submission" date="2025-08" db="UniProtKB">
        <authorList>
            <consortium name="RefSeq"/>
        </authorList>
    </citation>
    <scope>IDENTIFICATION</scope>
</reference>
<keyword evidence="8" id="KW-0492">Microsome</keyword>
<dbReference type="Gene3D" id="1.10.630.10">
    <property type="entry name" value="Cytochrome P450"/>
    <property type="match status" value="1"/>
</dbReference>
<feature type="binding site" description="axial binding residue" evidence="13">
    <location>
        <position position="447"/>
    </location>
    <ligand>
        <name>heme</name>
        <dbReference type="ChEBI" id="CHEBI:30413"/>
    </ligand>
    <ligandPart>
        <name>Fe</name>
        <dbReference type="ChEBI" id="CHEBI:18248"/>
    </ligandPart>
</feature>
<evidence type="ECO:0000256" key="3">
    <source>
        <dbReference type="ARBA" id="ARBA00004406"/>
    </source>
</evidence>
<dbReference type="PANTHER" id="PTHR24292:SF54">
    <property type="entry name" value="CYP9F3-RELATED"/>
    <property type="match status" value="1"/>
</dbReference>
<dbReference type="InterPro" id="IPR050476">
    <property type="entry name" value="Insect_CytP450_Detox"/>
</dbReference>
<dbReference type="GeneID" id="106745410"/>
<evidence type="ECO:0000256" key="13">
    <source>
        <dbReference type="PIRSR" id="PIRSR602401-1"/>
    </source>
</evidence>
<keyword evidence="12" id="KW-0472">Membrane</keyword>
<evidence type="ECO:0000256" key="2">
    <source>
        <dbReference type="ARBA" id="ARBA00004174"/>
    </source>
</evidence>
<dbReference type="PRINTS" id="PR00463">
    <property type="entry name" value="EP450I"/>
</dbReference>
<evidence type="ECO:0000256" key="14">
    <source>
        <dbReference type="RuleBase" id="RU000461"/>
    </source>
</evidence>
<gene>
    <name evidence="16" type="primary">LOC106745410</name>
</gene>
<dbReference type="GO" id="GO:0005789">
    <property type="term" value="C:endoplasmic reticulum membrane"/>
    <property type="evidence" value="ECO:0007669"/>
    <property type="project" value="UniProtKB-SubCell"/>
</dbReference>
<dbReference type="GO" id="GO:0005506">
    <property type="term" value="F:iron ion binding"/>
    <property type="evidence" value="ECO:0007669"/>
    <property type="project" value="InterPro"/>
</dbReference>
<evidence type="ECO:0000256" key="5">
    <source>
        <dbReference type="ARBA" id="ARBA00022617"/>
    </source>
</evidence>
<evidence type="ECO:0000256" key="7">
    <source>
        <dbReference type="ARBA" id="ARBA00022824"/>
    </source>
</evidence>
<dbReference type="FunFam" id="1.10.630.10:FF:000042">
    <property type="entry name" value="Cytochrome P450"/>
    <property type="match status" value="1"/>
</dbReference>
<evidence type="ECO:0000256" key="9">
    <source>
        <dbReference type="ARBA" id="ARBA00023002"/>
    </source>
</evidence>
<evidence type="ECO:0000313" key="15">
    <source>
        <dbReference type="Proteomes" id="UP000515204"/>
    </source>
</evidence>
<evidence type="ECO:0000256" key="10">
    <source>
        <dbReference type="ARBA" id="ARBA00023004"/>
    </source>
</evidence>
<dbReference type="InterPro" id="IPR002401">
    <property type="entry name" value="Cyt_P450_E_grp-I"/>
</dbReference>
<comment type="subcellular location">
    <subcellularLocation>
        <location evidence="3">Endoplasmic reticulum membrane</location>
        <topology evidence="3">Peripheral membrane protein</topology>
    </subcellularLocation>
    <subcellularLocation>
        <location evidence="2">Microsome membrane</location>
        <topology evidence="2">Peripheral membrane protein</topology>
    </subcellularLocation>
</comment>
<comment type="similarity">
    <text evidence="4 14">Belongs to the cytochrome P450 family.</text>
</comment>
<protein>
    <submittedName>
        <fullName evidence="16">Cytochrome P450 9e2-like</fullName>
    </submittedName>
</protein>
<evidence type="ECO:0000256" key="6">
    <source>
        <dbReference type="ARBA" id="ARBA00022723"/>
    </source>
</evidence>
<dbReference type="InterPro" id="IPR001128">
    <property type="entry name" value="Cyt_P450"/>
</dbReference>
<dbReference type="GO" id="GO:0020037">
    <property type="term" value="F:heme binding"/>
    <property type="evidence" value="ECO:0007669"/>
    <property type="project" value="InterPro"/>
</dbReference>
<accession>A0A6P3XDN7</accession>
<keyword evidence="11 14" id="KW-0503">Monooxygenase</keyword>
<keyword evidence="15" id="KW-1185">Reference proteome</keyword>
<dbReference type="InterPro" id="IPR017972">
    <property type="entry name" value="Cyt_P450_CS"/>
</dbReference>
<dbReference type="RefSeq" id="XP_014476475.1">
    <property type="nucleotide sequence ID" value="XM_014620989.1"/>
</dbReference>
<dbReference type="InterPro" id="IPR036396">
    <property type="entry name" value="Cyt_P450_sf"/>
</dbReference>
<dbReference type="KEGG" id="dqu:106745410"/>
<sequence>MMYVIVLSVIVGALGLYNFLFKNINVFKKHGIPYIQPFPYVGNMGLTILRKQSLADIIKNIYNVHREAKYNGMFDLTSAIILVRDPELIKSVALRYSDTFPNHRTFVTEDQDPLVAKNLFSLKDDRWREMRTMLTPAFTSSKMKSMFKLMSDYAADFANFIAELPLDQEVIQTKDIFRRYTSDVIATCAFGVSVDSMRNPKNLFFVYGKEATTFNIVALLKIFMFRMLPSVAALLRLKFVRNVIAKFFYDLVDTTIKTRDEKGIVRPDMLQLMMESRGKKEGRNELTIEDMTSQAFVFFFGGFDSTSTLMSFAAHEIAVNEDVRKRLQNEIDQVLEDTNGEAPYDAVSSMEYLDAVINETLRMYPVLAATDRVCIKDFVLPPTLPGAEPFIVKKGEAIMIPIFGLHHDPKYFKEPEKFDPERFLGEQKKVTLNSGVYLPFGLGPRMCLGVRFALMETKVLLFHMLARCDLLPCEKTPIPLKLANDGFVMKPEGGFWLKAVPRKAPHRSIAVNIAIDGHNL</sequence>
<dbReference type="CDD" id="cd11056">
    <property type="entry name" value="CYP6-like"/>
    <property type="match status" value="1"/>
</dbReference>
<evidence type="ECO:0000256" key="4">
    <source>
        <dbReference type="ARBA" id="ARBA00010617"/>
    </source>
</evidence>
<dbReference type="Proteomes" id="UP000515204">
    <property type="component" value="Unplaced"/>
</dbReference>
<dbReference type="Pfam" id="PF00067">
    <property type="entry name" value="p450"/>
    <property type="match status" value="1"/>
</dbReference>
<evidence type="ECO:0000313" key="16">
    <source>
        <dbReference type="RefSeq" id="XP_014476475.1"/>
    </source>
</evidence>